<feature type="domain" description="MacB-like periplasmic core" evidence="9">
    <location>
        <begin position="440"/>
        <end position="607"/>
    </location>
</feature>
<evidence type="ECO:0000256" key="1">
    <source>
        <dbReference type="ARBA" id="ARBA00004651"/>
    </source>
</evidence>
<reference evidence="10 11" key="1">
    <citation type="submission" date="2019-09" db="EMBL/GenBank/DDBJ databases">
        <title>Hydrogenophaga aromatica sp. nov., isolated from a para-xylene-degrading enrichment culture.</title>
        <authorList>
            <person name="Tancsics A."/>
            <person name="Banerjee S."/>
        </authorList>
    </citation>
    <scope>NUCLEOTIDE SEQUENCE [LARGE SCALE GENOMIC DNA]</scope>
    <source>
        <strain evidence="10 11">D2P1</strain>
    </source>
</reference>
<dbReference type="Proteomes" id="UP000545507">
    <property type="component" value="Unassembled WGS sequence"/>
</dbReference>
<dbReference type="GO" id="GO:0044874">
    <property type="term" value="P:lipoprotein localization to outer membrane"/>
    <property type="evidence" value="ECO:0007669"/>
    <property type="project" value="TreeGrafter"/>
</dbReference>
<dbReference type="Pfam" id="PF12704">
    <property type="entry name" value="MacB_PCD"/>
    <property type="match status" value="1"/>
</dbReference>
<dbReference type="InterPro" id="IPR025857">
    <property type="entry name" value="MacB_PCD"/>
</dbReference>
<evidence type="ECO:0000259" key="9">
    <source>
        <dbReference type="Pfam" id="PF12704"/>
    </source>
</evidence>
<evidence type="ECO:0000259" key="8">
    <source>
        <dbReference type="Pfam" id="PF02687"/>
    </source>
</evidence>
<dbReference type="EMBL" id="VYGV01000007">
    <property type="protein sequence ID" value="NWF45974.1"/>
    <property type="molecule type" value="Genomic_DNA"/>
</dbReference>
<feature type="transmembrane region" description="Helical" evidence="7">
    <location>
        <begin position="271"/>
        <end position="292"/>
    </location>
</feature>
<feature type="transmembrane region" description="Helical" evidence="7">
    <location>
        <begin position="439"/>
        <end position="460"/>
    </location>
</feature>
<dbReference type="InterPro" id="IPR003838">
    <property type="entry name" value="ABC3_permease_C"/>
</dbReference>
<keyword evidence="11" id="KW-1185">Reference proteome</keyword>
<keyword evidence="4 7" id="KW-0812">Transmembrane</keyword>
<feature type="transmembrane region" description="Helical" evidence="7">
    <location>
        <begin position="663"/>
        <end position="688"/>
    </location>
</feature>
<comment type="caution">
    <text evidence="10">The sequence shown here is derived from an EMBL/GenBank/DDBJ whole genome shotgun (WGS) entry which is preliminary data.</text>
</comment>
<dbReference type="PANTHER" id="PTHR30489">
    <property type="entry name" value="LIPOPROTEIN-RELEASING SYSTEM TRANSMEMBRANE PROTEIN LOLE"/>
    <property type="match status" value="1"/>
</dbReference>
<proteinExistence type="inferred from homology"/>
<feature type="transmembrane region" description="Helical" evidence="7">
    <location>
        <begin position="20"/>
        <end position="39"/>
    </location>
</feature>
<evidence type="ECO:0000256" key="3">
    <source>
        <dbReference type="ARBA" id="ARBA00022475"/>
    </source>
</evidence>
<evidence type="ECO:0000313" key="11">
    <source>
        <dbReference type="Proteomes" id="UP000545507"/>
    </source>
</evidence>
<dbReference type="GO" id="GO:0098797">
    <property type="term" value="C:plasma membrane protein complex"/>
    <property type="evidence" value="ECO:0007669"/>
    <property type="project" value="TreeGrafter"/>
</dbReference>
<sequence length="793" mass="85653">MKAIHIKLWRDLKRLRAQVVTIAMVVAIGVAGFVGMFSVHQSLQGSRDHFYRDNRLADVFASVKRAPVHLRERLAALDGVAEVKLDVVFDAQIDLPGVLPPVTGRFIGLDLARAHAGRQGLNALTLKRGRWPERDGALEALVSDRFAAARGLNPGDTVHAILNGKRERVHLVGTAASPEYVFASQGGAPDDQSFGIWWIDGARMTQAFDMQGAFNQVSLRLDAGQASTSMLVRVLPQVDRLLEPYGAFGATGRDKQLSSKIVSDELAQLKVMGTVLPAIFLAVAMFILNVVLSRQVATQRSQIAALKALGYSDGAIAWHYIQLALAIAGLGVAVGLALSQLIGRGMLGLYDEVFRFNGLAYETSVWLVVVSTLLAAAAAAAGTWNAIRAVVRLKPAQAMQPPAPPAYQPTLVERLGLRRFVSTGAMMVIRNFERRPMRAAFTVTGIALAVALQISGAFWIDAIAHIVDVQFRQVQQGDVLVNFHRPVPLTVVQDLKRLPGVIDAEPYRTEPVRVRLHGRSEDTALTGYRSDAQLMRVVDETRGAVAMPSHGVVLSSLLARALGARVGDRVELQFRLWNQQRVEVPVVDIVHTMFGKLLYMNLDAMNALARDGHGVADAALQVDPLAMDAFWGAVKAAPVINSVFDKAGSMAAFNKTTSRNMGVFSGILTLFAVAMAVGIIYNAARIALSERAWELASLRVLGMTRAEVSVLLLAELGAELLVALPIGALTGWGLASLMMRLMASDSIDFPVVIEPSTYASAALIVLAAGVVSALLVRRQIDRLDLVSVLKVRE</sequence>
<dbReference type="Pfam" id="PF02687">
    <property type="entry name" value="FtsX"/>
    <property type="match status" value="2"/>
</dbReference>
<comment type="similarity">
    <text evidence="2">Belongs to the ABC-4 integral membrane protein family. LolC/E subfamily.</text>
</comment>
<evidence type="ECO:0000313" key="10">
    <source>
        <dbReference type="EMBL" id="NWF45974.1"/>
    </source>
</evidence>
<evidence type="ECO:0000256" key="2">
    <source>
        <dbReference type="ARBA" id="ARBA00005236"/>
    </source>
</evidence>
<accession>A0A7Y8KXE6</accession>
<dbReference type="PANTHER" id="PTHR30489:SF0">
    <property type="entry name" value="LIPOPROTEIN-RELEASING SYSTEM TRANSMEMBRANE PROTEIN LOLE"/>
    <property type="match status" value="1"/>
</dbReference>
<gene>
    <name evidence="10" type="ORF">F3K02_12035</name>
</gene>
<comment type="subcellular location">
    <subcellularLocation>
        <location evidence="1">Cell membrane</location>
        <topology evidence="1">Multi-pass membrane protein</topology>
    </subcellularLocation>
</comment>
<evidence type="ECO:0000256" key="6">
    <source>
        <dbReference type="ARBA" id="ARBA00023136"/>
    </source>
</evidence>
<feature type="transmembrane region" description="Helical" evidence="7">
    <location>
        <begin position="755"/>
        <end position="776"/>
    </location>
</feature>
<feature type="transmembrane region" description="Helical" evidence="7">
    <location>
        <begin position="323"/>
        <end position="343"/>
    </location>
</feature>
<feature type="transmembrane region" description="Helical" evidence="7">
    <location>
        <begin position="363"/>
        <end position="387"/>
    </location>
</feature>
<keyword evidence="3" id="KW-1003">Cell membrane</keyword>
<evidence type="ECO:0000256" key="5">
    <source>
        <dbReference type="ARBA" id="ARBA00022989"/>
    </source>
</evidence>
<evidence type="ECO:0000256" key="7">
    <source>
        <dbReference type="SAM" id="Phobius"/>
    </source>
</evidence>
<evidence type="ECO:0000256" key="4">
    <source>
        <dbReference type="ARBA" id="ARBA00022692"/>
    </source>
</evidence>
<name>A0A7Y8KXE6_9BURK</name>
<keyword evidence="6 7" id="KW-0472">Membrane</keyword>
<dbReference type="RefSeq" id="WP_177135849.1">
    <property type="nucleotide sequence ID" value="NZ_VYGV01000007.1"/>
</dbReference>
<dbReference type="InterPro" id="IPR051447">
    <property type="entry name" value="Lipoprotein-release_system"/>
</dbReference>
<feature type="domain" description="ABC3 transporter permease C-terminal" evidence="8">
    <location>
        <begin position="275"/>
        <end position="394"/>
    </location>
</feature>
<dbReference type="AlphaFoldDB" id="A0A7Y8KXE6"/>
<keyword evidence="5 7" id="KW-1133">Transmembrane helix</keyword>
<organism evidence="10 11">
    <name type="scientific">Hydrogenophaga aromaticivorans</name>
    <dbReference type="NCBI Taxonomy" id="2610898"/>
    <lineage>
        <taxon>Bacteria</taxon>
        <taxon>Pseudomonadati</taxon>
        <taxon>Pseudomonadota</taxon>
        <taxon>Betaproteobacteria</taxon>
        <taxon>Burkholderiales</taxon>
        <taxon>Comamonadaceae</taxon>
        <taxon>Hydrogenophaga</taxon>
    </lineage>
</organism>
<protein>
    <submittedName>
        <fullName evidence="10">ABC transporter permease</fullName>
    </submittedName>
</protein>
<feature type="domain" description="ABC3 transporter permease C-terminal" evidence="8">
    <location>
        <begin position="667"/>
        <end position="780"/>
    </location>
</feature>
<feature type="transmembrane region" description="Helical" evidence="7">
    <location>
        <begin position="709"/>
        <end position="735"/>
    </location>
</feature>